<dbReference type="RefSeq" id="WP_070110463.1">
    <property type="nucleotide sequence ID" value="NZ_LZFO01000020.1"/>
</dbReference>
<dbReference type="GO" id="GO:0061605">
    <property type="term" value="F:molybdopterin-synthase adenylyltransferase activity"/>
    <property type="evidence" value="ECO:0007669"/>
    <property type="project" value="UniProtKB-EC"/>
</dbReference>
<comment type="caution">
    <text evidence="3">The sequence shown here is derived from an EMBL/GenBank/DDBJ whole genome shotgun (WGS) entry which is preliminary data.</text>
</comment>
<keyword evidence="3" id="KW-0808">Transferase</keyword>
<dbReference type="EC" id="2.7.7.80" evidence="3"/>
<dbReference type="NCBIfam" id="TIGR02354">
    <property type="entry name" value="thiF_fam2"/>
    <property type="match status" value="1"/>
</dbReference>
<evidence type="ECO:0000259" key="1">
    <source>
        <dbReference type="Pfam" id="PF00899"/>
    </source>
</evidence>
<dbReference type="PATRIC" id="fig|1121290.3.peg.1467"/>
<proteinExistence type="predicted"/>
<dbReference type="STRING" id="1121290.CLAOCE_14820"/>
<dbReference type="GO" id="GO:0061504">
    <property type="term" value="P:cyclic threonylcarbamoyladenosine biosynthetic process"/>
    <property type="evidence" value="ECO:0007669"/>
    <property type="project" value="TreeGrafter"/>
</dbReference>
<reference evidence="3 4" key="1">
    <citation type="submission" date="2016-06" db="EMBL/GenBank/DDBJ databases">
        <title>Genome sequence of Clostridium acetireducens DSM 10703.</title>
        <authorList>
            <person name="Poehlein A."/>
            <person name="Fluechter S."/>
            <person name="Duerre P."/>
            <person name="Daniel R."/>
        </authorList>
    </citation>
    <scope>NUCLEOTIDE SEQUENCE [LARGE SCALE GENOMIC DNA]</scope>
    <source>
        <strain evidence="3 4">DSM 10703</strain>
    </source>
</reference>
<keyword evidence="3" id="KW-0548">Nucleotidyltransferase</keyword>
<evidence type="ECO:0000313" key="4">
    <source>
        <dbReference type="Proteomes" id="UP000175744"/>
    </source>
</evidence>
<evidence type="ECO:0000313" key="3">
    <source>
        <dbReference type="EMBL" id="OFI05864.1"/>
    </source>
</evidence>
<sequence length="266" mass="29772">MIVYVNEKKYNVPEKTTVLDIKHNIKKDADIVIYNSFPIKENVNLKENDKIVLIKKGEVPSKEELECALVSRHTPFVHEKLKKYTVAIAGLGGLGSNAAIFLARVGIGKLILIDYDVVEPSNLNRQQYFIKHIGMKKTEAIKDIIKNCNPYVELETRNEFIDENSINSLFKDADIVIEALDDAKYKALLVNFILQKMKDKIIIASSGMAGYFSSNTIVTEKIMNNFYLVGDKVSESKPGCGLMAPRVAIAASHQANAVLRIILENI</sequence>
<name>A0A1E8EY39_9CLOT</name>
<dbReference type="InterPro" id="IPR035985">
    <property type="entry name" value="Ubiquitin-activating_enz"/>
</dbReference>
<dbReference type="InterPro" id="IPR045886">
    <property type="entry name" value="ThiF/MoeB/HesA"/>
</dbReference>
<protein>
    <submittedName>
        <fullName evidence="3">Molybdopterin-synthase adenylyltransferase</fullName>
        <ecNumber evidence="3">2.7.7.80</ecNumber>
    </submittedName>
</protein>
<feature type="domain" description="THIF-type NAD/FAD binding fold" evidence="1">
    <location>
        <begin position="78"/>
        <end position="264"/>
    </location>
</feature>
<dbReference type="InterPro" id="IPR000594">
    <property type="entry name" value="ThiF_NAD_FAD-bd"/>
</dbReference>
<keyword evidence="4" id="KW-1185">Reference proteome</keyword>
<dbReference type="EMBL" id="LZFO01000020">
    <property type="protein sequence ID" value="OFI05864.1"/>
    <property type="molecule type" value="Genomic_DNA"/>
</dbReference>
<dbReference type="InterPro" id="IPR012729">
    <property type="entry name" value="ThiF_fam2"/>
</dbReference>
<feature type="domain" description="ThiS-like ubiquitin" evidence="2">
    <location>
        <begin position="1"/>
        <end position="57"/>
    </location>
</feature>
<dbReference type="AlphaFoldDB" id="A0A1E8EY39"/>
<dbReference type="OrthoDB" id="9804286at2"/>
<dbReference type="InterPro" id="IPR032726">
    <property type="entry name" value="ThiS-like_dom"/>
</dbReference>
<dbReference type="NCBIfam" id="NF006395">
    <property type="entry name" value="PRK08644.1"/>
    <property type="match status" value="1"/>
</dbReference>
<gene>
    <name evidence="3" type="primary">moeB</name>
    <name evidence="3" type="ORF">CLOACE_14820</name>
</gene>
<dbReference type="Pfam" id="PF14453">
    <property type="entry name" value="ThiS-like"/>
    <property type="match status" value="1"/>
</dbReference>
<dbReference type="Proteomes" id="UP000175744">
    <property type="component" value="Unassembled WGS sequence"/>
</dbReference>
<dbReference type="PANTHER" id="PTHR43267">
    <property type="entry name" value="TRNA THREONYLCARBAMOYLADENOSINE DEHYDRATASE"/>
    <property type="match status" value="1"/>
</dbReference>
<dbReference type="GO" id="GO:0008641">
    <property type="term" value="F:ubiquitin-like modifier activating enzyme activity"/>
    <property type="evidence" value="ECO:0007669"/>
    <property type="project" value="InterPro"/>
</dbReference>
<dbReference type="GO" id="GO:0061503">
    <property type="term" value="F:tRNA threonylcarbamoyladenosine dehydratase"/>
    <property type="evidence" value="ECO:0007669"/>
    <property type="project" value="TreeGrafter"/>
</dbReference>
<dbReference type="SUPFAM" id="SSF69572">
    <property type="entry name" value="Activating enzymes of the ubiquitin-like proteins"/>
    <property type="match status" value="1"/>
</dbReference>
<dbReference type="CDD" id="cd01487">
    <property type="entry name" value="E1_ThiF_like"/>
    <property type="match status" value="1"/>
</dbReference>
<evidence type="ECO:0000259" key="2">
    <source>
        <dbReference type="Pfam" id="PF14453"/>
    </source>
</evidence>
<dbReference type="Gene3D" id="3.40.50.720">
    <property type="entry name" value="NAD(P)-binding Rossmann-like Domain"/>
    <property type="match status" value="1"/>
</dbReference>
<dbReference type="Pfam" id="PF00899">
    <property type="entry name" value="ThiF"/>
    <property type="match status" value="1"/>
</dbReference>
<accession>A0A1E8EY39</accession>
<dbReference type="PANTHER" id="PTHR43267:SF3">
    <property type="entry name" value="THIF PROTEIN"/>
    <property type="match status" value="1"/>
</dbReference>
<organism evidence="3 4">
    <name type="scientific">Clostridium acetireducens DSM 10703</name>
    <dbReference type="NCBI Taxonomy" id="1121290"/>
    <lineage>
        <taxon>Bacteria</taxon>
        <taxon>Bacillati</taxon>
        <taxon>Bacillota</taxon>
        <taxon>Clostridia</taxon>
        <taxon>Eubacteriales</taxon>
        <taxon>Clostridiaceae</taxon>
        <taxon>Clostridium</taxon>
    </lineage>
</organism>